<keyword evidence="1" id="KW-1133">Transmembrane helix</keyword>
<protein>
    <submittedName>
        <fullName evidence="2">Uncharacterized protein</fullName>
    </submittedName>
</protein>
<keyword evidence="1" id="KW-0472">Membrane</keyword>
<evidence type="ECO:0000256" key="1">
    <source>
        <dbReference type="SAM" id="Phobius"/>
    </source>
</evidence>
<keyword evidence="1" id="KW-0812">Transmembrane</keyword>
<reference evidence="2" key="1">
    <citation type="submission" date="2018-05" db="EMBL/GenBank/DDBJ databases">
        <authorList>
            <person name="Lanie J.A."/>
            <person name="Ng W.-L."/>
            <person name="Kazmierczak K.M."/>
            <person name="Andrzejewski T.M."/>
            <person name="Davidsen T.M."/>
            <person name="Wayne K.J."/>
            <person name="Tettelin H."/>
            <person name="Glass J.I."/>
            <person name="Rusch D."/>
            <person name="Podicherti R."/>
            <person name="Tsui H.-C.T."/>
            <person name="Winkler M.E."/>
        </authorList>
    </citation>
    <scope>NUCLEOTIDE SEQUENCE</scope>
</reference>
<feature type="non-terminal residue" evidence="2">
    <location>
        <position position="279"/>
    </location>
</feature>
<gene>
    <name evidence="2" type="ORF">METZ01_LOCUS408414</name>
</gene>
<dbReference type="AlphaFoldDB" id="A0A382WAQ0"/>
<dbReference type="EMBL" id="UINC01158168">
    <property type="protein sequence ID" value="SVD55560.1"/>
    <property type="molecule type" value="Genomic_DNA"/>
</dbReference>
<organism evidence="2">
    <name type="scientific">marine metagenome</name>
    <dbReference type="NCBI Taxonomy" id="408172"/>
    <lineage>
        <taxon>unclassified sequences</taxon>
        <taxon>metagenomes</taxon>
        <taxon>ecological metagenomes</taxon>
    </lineage>
</organism>
<feature type="transmembrane region" description="Helical" evidence="1">
    <location>
        <begin position="261"/>
        <end position="278"/>
    </location>
</feature>
<feature type="non-terminal residue" evidence="2">
    <location>
        <position position="1"/>
    </location>
</feature>
<accession>A0A382WAQ0</accession>
<sequence>VMFLTVTNGDVFSDTNLSILELLTYEFNNIDHIDYAFSLGTLWDDGDGKIGEDLSIFERAEKIKSSNLYSDLLSQDGKSTLIVIAINENIYSHDKREKILEHIEDVIKSFKFDLISFNNGTILFENKNVLSDYSVGPYSALQSIIDDLYQYNHKTQILGELSIKSINDCYDIVNKNSNIDIDLTLEHINKYCENPILISRDLKFSKIILSSDKQIDRMIQKEIQNVIEDNEYNRYSSWEWHEAGLPILRTRYVELVEYERGIFIPIAFLIAAITLIWIF</sequence>
<proteinExistence type="predicted"/>
<name>A0A382WAQ0_9ZZZZ</name>
<evidence type="ECO:0000313" key="2">
    <source>
        <dbReference type="EMBL" id="SVD55560.1"/>
    </source>
</evidence>